<dbReference type="PANTHER" id="PTHR30061">
    <property type="entry name" value="MALTOSE-BINDING PERIPLASMIC PROTEIN"/>
    <property type="match status" value="1"/>
</dbReference>
<dbReference type="Gene3D" id="3.40.190.10">
    <property type="entry name" value="Periplasmic binding protein-like II"/>
    <property type="match status" value="1"/>
</dbReference>
<keyword evidence="2" id="KW-0813">Transport</keyword>
<dbReference type="PROSITE" id="PS51257">
    <property type="entry name" value="PROKAR_LIPOPROTEIN"/>
    <property type="match status" value="1"/>
</dbReference>
<dbReference type="PANTHER" id="PTHR30061:SF50">
    <property type="entry name" value="MALTOSE_MALTODEXTRIN-BINDING PERIPLASMIC PROTEIN"/>
    <property type="match status" value="1"/>
</dbReference>
<keyword evidence="6" id="KW-1185">Reference proteome</keyword>
<dbReference type="GO" id="GO:0042956">
    <property type="term" value="P:maltodextrin transmembrane transport"/>
    <property type="evidence" value="ECO:0007669"/>
    <property type="project" value="TreeGrafter"/>
</dbReference>
<comment type="caution">
    <text evidence="5">The sequence shown here is derived from an EMBL/GenBank/DDBJ whole genome shotgun (WGS) entry which is preliminary data.</text>
</comment>
<dbReference type="GO" id="GO:1901982">
    <property type="term" value="F:maltose binding"/>
    <property type="evidence" value="ECO:0007669"/>
    <property type="project" value="TreeGrafter"/>
</dbReference>
<dbReference type="SUPFAM" id="SSF53850">
    <property type="entry name" value="Periplasmic binding protein-like II"/>
    <property type="match status" value="1"/>
</dbReference>
<feature type="signal peptide" evidence="4">
    <location>
        <begin position="1"/>
        <end position="34"/>
    </location>
</feature>
<evidence type="ECO:0008006" key="7">
    <source>
        <dbReference type="Google" id="ProtNLM"/>
    </source>
</evidence>
<sequence>MKHSSVSRNSTTKRNLKKAALGAAACAVVLSAAACGSGFDDQGAQQAQQSSGPAKLQILIGSSGDAETAAVKDAAAKWASANGATATVTPAQDLSQQLGQAFAGGNPPDVFYVDASRFADYASVGALEPYGDKISNSADFYPSLRTTFTYNGTFYCAPKDFSTLALVINQDLWSKAGLSDSDVPTTWDQLTAVSKKIKDAGVTPLAIGDTRDRVGAFMVQAGGWITSPDGKQATADSPENVQALDYVQSLLKDKLAEYPKQLDAGWAGEAFGKGKVAMTVEGNWIKGALQADFPDVKYTVHELPAGPKGKGTLSFTTCWGISAKSKYKQQAISFVEAMTTADQQLTFARAFGVMPSRQSAKDAYVTAFPGDAPFVNGADYAQGPVNAPKMDSVLADFDSGIQQLTSTTPKALLERVQKNTQTALGN</sequence>
<dbReference type="InterPro" id="IPR006059">
    <property type="entry name" value="SBP"/>
</dbReference>
<dbReference type="RefSeq" id="WP_203946793.1">
    <property type="nucleotide sequence ID" value="NZ_BOOR01000038.1"/>
</dbReference>
<gene>
    <name evidence="5" type="ORF">Pth03_50350</name>
</gene>
<evidence type="ECO:0000313" key="6">
    <source>
        <dbReference type="Proteomes" id="UP000605992"/>
    </source>
</evidence>
<dbReference type="Pfam" id="PF01547">
    <property type="entry name" value="SBP_bac_1"/>
    <property type="match status" value="1"/>
</dbReference>
<dbReference type="Proteomes" id="UP000605992">
    <property type="component" value="Unassembled WGS sequence"/>
</dbReference>
<dbReference type="GO" id="GO:0015768">
    <property type="term" value="P:maltose transport"/>
    <property type="evidence" value="ECO:0007669"/>
    <property type="project" value="TreeGrafter"/>
</dbReference>
<evidence type="ECO:0000256" key="1">
    <source>
        <dbReference type="ARBA" id="ARBA00008520"/>
    </source>
</evidence>
<organism evidence="5 6">
    <name type="scientific">Planotetraspora thailandica</name>
    <dbReference type="NCBI Taxonomy" id="487172"/>
    <lineage>
        <taxon>Bacteria</taxon>
        <taxon>Bacillati</taxon>
        <taxon>Actinomycetota</taxon>
        <taxon>Actinomycetes</taxon>
        <taxon>Streptosporangiales</taxon>
        <taxon>Streptosporangiaceae</taxon>
        <taxon>Planotetraspora</taxon>
    </lineage>
</organism>
<keyword evidence="3 4" id="KW-0732">Signal</keyword>
<evidence type="ECO:0000256" key="3">
    <source>
        <dbReference type="ARBA" id="ARBA00022729"/>
    </source>
</evidence>
<reference evidence="5" key="1">
    <citation type="submission" date="2021-01" db="EMBL/GenBank/DDBJ databases">
        <title>Whole genome shotgun sequence of Planotetraspora thailandica NBRC 104271.</title>
        <authorList>
            <person name="Komaki H."/>
            <person name="Tamura T."/>
        </authorList>
    </citation>
    <scope>NUCLEOTIDE SEQUENCE</scope>
    <source>
        <strain evidence="5">NBRC 104271</strain>
    </source>
</reference>
<evidence type="ECO:0000313" key="5">
    <source>
        <dbReference type="EMBL" id="GII56646.1"/>
    </source>
</evidence>
<protein>
    <recommendedName>
        <fullName evidence="7">ABC transporter substrate-binding protein</fullName>
    </recommendedName>
</protein>
<accession>A0A8J3XY08</accession>
<feature type="chain" id="PRO_5038372914" description="ABC transporter substrate-binding protein" evidence="4">
    <location>
        <begin position="35"/>
        <end position="426"/>
    </location>
</feature>
<comment type="similarity">
    <text evidence="1">Belongs to the bacterial solute-binding protein 1 family.</text>
</comment>
<proteinExistence type="inferred from homology"/>
<dbReference type="EMBL" id="BOOR01000038">
    <property type="protein sequence ID" value="GII56646.1"/>
    <property type="molecule type" value="Genomic_DNA"/>
</dbReference>
<evidence type="ECO:0000256" key="2">
    <source>
        <dbReference type="ARBA" id="ARBA00022448"/>
    </source>
</evidence>
<dbReference type="AlphaFoldDB" id="A0A8J3XY08"/>
<dbReference type="GO" id="GO:0055052">
    <property type="term" value="C:ATP-binding cassette (ABC) transporter complex, substrate-binding subunit-containing"/>
    <property type="evidence" value="ECO:0007669"/>
    <property type="project" value="TreeGrafter"/>
</dbReference>
<name>A0A8J3XY08_9ACTN</name>
<evidence type="ECO:0000256" key="4">
    <source>
        <dbReference type="SAM" id="SignalP"/>
    </source>
</evidence>